<dbReference type="PANTHER" id="PTHR13504:SF38">
    <property type="entry name" value="FIDO DOMAIN-CONTAINING PROTEIN"/>
    <property type="match status" value="1"/>
</dbReference>
<evidence type="ECO:0000313" key="2">
    <source>
        <dbReference type="EMBL" id="MBN4077456.1"/>
    </source>
</evidence>
<dbReference type="PROSITE" id="PS51459">
    <property type="entry name" value="FIDO"/>
    <property type="match status" value="1"/>
</dbReference>
<gene>
    <name evidence="2" type="ORF">JYT19_00935</name>
</gene>
<dbReference type="InterPro" id="IPR040198">
    <property type="entry name" value="Fido_containing"/>
</dbReference>
<dbReference type="InterPro" id="IPR003812">
    <property type="entry name" value="Fido"/>
</dbReference>
<dbReference type="InterPro" id="IPR036597">
    <property type="entry name" value="Fido-like_dom_sf"/>
</dbReference>
<dbReference type="PANTHER" id="PTHR13504">
    <property type="entry name" value="FIDO DOMAIN-CONTAINING PROTEIN DDB_G0283145"/>
    <property type="match status" value="1"/>
</dbReference>
<keyword evidence="3" id="KW-1185">Reference proteome</keyword>
<evidence type="ECO:0000313" key="3">
    <source>
        <dbReference type="Proteomes" id="UP000765003"/>
    </source>
</evidence>
<organism evidence="2 3">
    <name type="scientific">Sulfobacillus acidophilus</name>
    <dbReference type="NCBI Taxonomy" id="53633"/>
    <lineage>
        <taxon>Bacteria</taxon>
        <taxon>Bacillati</taxon>
        <taxon>Bacillota</taxon>
        <taxon>Clostridia</taxon>
        <taxon>Eubacteriales</taxon>
        <taxon>Clostridiales Family XVII. Incertae Sedis</taxon>
        <taxon>Sulfobacillus</taxon>
    </lineage>
</organism>
<evidence type="ECO:0000259" key="1">
    <source>
        <dbReference type="PROSITE" id="PS51459"/>
    </source>
</evidence>
<protein>
    <submittedName>
        <fullName evidence="2">Fic family protein</fullName>
    </submittedName>
</protein>
<dbReference type="Gene3D" id="1.10.3290.10">
    <property type="entry name" value="Fido-like domain"/>
    <property type="match status" value="1"/>
</dbReference>
<dbReference type="Proteomes" id="UP000765003">
    <property type="component" value="Unassembled WGS sequence"/>
</dbReference>
<feature type="domain" description="Fido" evidence="1">
    <location>
        <begin position="99"/>
        <end position="242"/>
    </location>
</feature>
<dbReference type="Pfam" id="PF02661">
    <property type="entry name" value="Fic"/>
    <property type="match status" value="1"/>
</dbReference>
<sequence length="323" mass="36361">MKNYPPFSVTPLILTFCQQISRELGYFAGANMAQAPIKLRRANKIKTIQSSLAIEGNTLSIEQITAILAGKRVLGPKKDIVEVNNALLVYEDLAKYNPSLAKDLLRAHKVLMKNLNAEAGKYREKGVGVFDGTKVAHMAPPAKRLPYLMTELFNFLKSSSGVSWLIKACVFHYELEFIHPFEDGNGRMGRLWQQLLLMKEDAVFEYVSVESIIKSNQKKYYKVLGQCDKAGTSTLFIEFMLGQILSSLKTYSKITKPQKINAAFRLKNAKKKIIGKWFSRKEYMQANIDMSSATASRDLLNGAKKGLLIKKGDKNQLKYKFGA</sequence>
<accession>A0ABS3AVS4</accession>
<reference evidence="2" key="1">
    <citation type="submission" date="2021-02" db="EMBL/GenBank/DDBJ databases">
        <title>Activity-based single-cell genomes from oceanic crustal fluid captures similar information to metagenomic and metatranscriptomic surveys with orders of magnitude less sampling.</title>
        <authorList>
            <person name="D'Angelo T.S."/>
            <person name="Orcutt B.N."/>
        </authorList>
    </citation>
    <scope>NUCLEOTIDE SEQUENCE [LARGE SCALE GENOMIC DNA]</scope>
    <source>
        <strain evidence="2">AH-315-E05</strain>
    </source>
</reference>
<proteinExistence type="predicted"/>
<comment type="caution">
    <text evidence="2">The sequence shown here is derived from an EMBL/GenBank/DDBJ whole genome shotgun (WGS) entry which is preliminary data.</text>
</comment>
<dbReference type="SUPFAM" id="SSF140931">
    <property type="entry name" value="Fic-like"/>
    <property type="match status" value="1"/>
</dbReference>
<name>A0ABS3AVS4_9FIRM</name>
<dbReference type="EMBL" id="JAFITA010000013">
    <property type="protein sequence ID" value="MBN4077456.1"/>
    <property type="molecule type" value="Genomic_DNA"/>
</dbReference>